<keyword evidence="1" id="KW-0732">Signal</keyword>
<dbReference type="InterPro" id="IPR012854">
    <property type="entry name" value="Cu_amine_oxidase-like_N"/>
</dbReference>
<evidence type="ECO:0000313" key="3">
    <source>
        <dbReference type="EMBL" id="ANY75265.1"/>
    </source>
</evidence>
<feature type="domain" description="Copper amine oxidase-like N-terminal" evidence="2">
    <location>
        <begin position="32"/>
        <end position="81"/>
    </location>
</feature>
<dbReference type="SUPFAM" id="SSF55383">
    <property type="entry name" value="Copper amine oxidase, domain N"/>
    <property type="match status" value="1"/>
</dbReference>
<reference evidence="3" key="1">
    <citation type="submission" date="2016-08" db="EMBL/GenBank/DDBJ databases">
        <title>Complete Genome Seqeunce of Paenibacillus sp. nov. IHBB 9852 from high altitute lake of Indian trans-Himalayas.</title>
        <authorList>
            <person name="Kiran S."/>
            <person name="Swarnkar M.K."/>
            <person name="Rana A."/>
            <person name="Tewari R."/>
            <person name="Gulati A."/>
        </authorList>
    </citation>
    <scope>NUCLEOTIDE SEQUENCE [LARGE SCALE GENOMIC DNA]</scope>
    <source>
        <strain evidence="3">IHBB 9852</strain>
    </source>
</reference>
<feature type="signal peptide" evidence="1">
    <location>
        <begin position="1"/>
        <end position="25"/>
    </location>
</feature>
<name>A0A1B2E5L7_9BACL</name>
<dbReference type="KEGG" id="pib:BBD41_23290"/>
<organism evidence="3">
    <name type="scientific">Paenibacillus ihbetae</name>
    <dbReference type="NCBI Taxonomy" id="1870820"/>
    <lineage>
        <taxon>Bacteria</taxon>
        <taxon>Bacillati</taxon>
        <taxon>Bacillota</taxon>
        <taxon>Bacilli</taxon>
        <taxon>Bacillales</taxon>
        <taxon>Paenibacillaceae</taxon>
        <taxon>Paenibacillus</taxon>
    </lineage>
</organism>
<dbReference type="EMBL" id="CP016809">
    <property type="protein sequence ID" value="ANY75265.1"/>
    <property type="molecule type" value="Genomic_DNA"/>
</dbReference>
<accession>A0A1B2E5L7</accession>
<sequence>MSKKLSISLFALLIALTAAVGMAFAKGTIKIVVNGEEMKTDVAPQMNNNRVLVPISFVSKALGADVRWDQKNQTVSIHTKSDVQEDVWNQNLNLRGNSWADIKNLIALYMVGFDTRDDALIRSITVEGFDMIPIGGMYPSIIDYDIMDARITKDSVIVQVRVVEQEEQLSGQYWDIEIAQGKIKSMKLQHFDINEYTVFPGLTYKNQ</sequence>
<evidence type="ECO:0000259" key="2">
    <source>
        <dbReference type="Pfam" id="PF07833"/>
    </source>
</evidence>
<gene>
    <name evidence="3" type="ORF">BBD41_23290</name>
</gene>
<dbReference type="RefSeq" id="WP_099478931.1">
    <property type="nucleotide sequence ID" value="NZ_CP016809.1"/>
</dbReference>
<proteinExistence type="predicted"/>
<dbReference type="InterPro" id="IPR036582">
    <property type="entry name" value="Mao_N_sf"/>
</dbReference>
<dbReference type="Pfam" id="PF07833">
    <property type="entry name" value="Cu_amine_oxidN1"/>
    <property type="match status" value="1"/>
</dbReference>
<feature type="chain" id="PRO_5008535610" description="Copper amine oxidase-like N-terminal domain-containing protein" evidence="1">
    <location>
        <begin position="26"/>
        <end position="207"/>
    </location>
</feature>
<dbReference type="Gene3D" id="3.30.457.10">
    <property type="entry name" value="Copper amine oxidase-like, N-terminal domain"/>
    <property type="match status" value="1"/>
</dbReference>
<dbReference type="AlphaFoldDB" id="A0A1B2E5L7"/>
<evidence type="ECO:0000256" key="1">
    <source>
        <dbReference type="SAM" id="SignalP"/>
    </source>
</evidence>
<protein>
    <recommendedName>
        <fullName evidence="2">Copper amine oxidase-like N-terminal domain-containing protein</fullName>
    </recommendedName>
</protein>